<dbReference type="PROSITE" id="PS50206">
    <property type="entry name" value="RHODANESE_3"/>
    <property type="match status" value="1"/>
</dbReference>
<dbReference type="NCBIfam" id="NF008752">
    <property type="entry name" value="PRK11784.1-4"/>
    <property type="match status" value="1"/>
</dbReference>
<evidence type="ECO:0000256" key="1">
    <source>
        <dbReference type="ARBA" id="ARBA00023266"/>
    </source>
</evidence>
<sequence length="356" mass="40723">MLLMKTIEYSQIDEDKNDGNCVLIDVRSPEEFTNSTIPGAINIPLFDDEERKSIGTTYVQESVEKAKKMGVEAVAKKLPAIYEKINELHKKYKSLVFFCARGGMRSGSIVSLLTALGLRVYKLEGGYKGYRSYINKKLPEVMEEIRFVVIHGNTGMGKTKMLKTLSEQGYDTLDLEGCANHRGSLLGSVGLGEQYSQKQFESLVYESLKKRKSNLVFVEGESKRIGKIIMADFIFSKMVEGKHIRVTGDIDFRVKNITEDYVESGNSELIEALNKLRRYISDKNIDKYISEVEAFNYDWVIKELMVKYYDPMYENNKYDWDLTLEVQSIEEACSKIIQWSRELIDLSVKEAALTVE</sequence>
<keyword evidence="4" id="KW-1185">Reference proteome</keyword>
<comment type="caution">
    <text evidence="3">The sequence shown here is derived from an EMBL/GenBank/DDBJ whole genome shotgun (WGS) entry which is preliminary data.</text>
</comment>
<accession>A0ABU4JNL6</accession>
<dbReference type="NCBIfam" id="NF008750">
    <property type="entry name" value="PRK11784.1-2"/>
    <property type="match status" value="1"/>
</dbReference>
<reference evidence="3 4" key="1">
    <citation type="submission" date="2023-04" db="EMBL/GenBank/DDBJ databases">
        <title>Clostridium tannerae sp. nov., isolated from the fecal material of an alpaca.</title>
        <authorList>
            <person name="Miller S."/>
            <person name="Hendry M."/>
            <person name="King J."/>
            <person name="Sankaranarayanan K."/>
            <person name="Lawson P.A."/>
        </authorList>
    </citation>
    <scope>NUCLEOTIDE SEQUENCE [LARGE SCALE GENOMIC DNA]</scope>
    <source>
        <strain evidence="3 4">A1-XYC3</strain>
    </source>
</reference>
<dbReference type="PANTHER" id="PTHR30401">
    <property type="entry name" value="TRNA 2-SELENOURIDINE SYNTHASE"/>
    <property type="match status" value="1"/>
</dbReference>
<dbReference type="SUPFAM" id="SSF52821">
    <property type="entry name" value="Rhodanese/Cell cycle control phosphatase"/>
    <property type="match status" value="1"/>
</dbReference>
<dbReference type="EMBL" id="JARUJP010000001">
    <property type="protein sequence ID" value="MDW8799742.1"/>
    <property type="molecule type" value="Genomic_DNA"/>
</dbReference>
<evidence type="ECO:0000313" key="4">
    <source>
        <dbReference type="Proteomes" id="UP001281656"/>
    </source>
</evidence>
<dbReference type="Pfam" id="PF00581">
    <property type="entry name" value="Rhodanese"/>
    <property type="match status" value="1"/>
</dbReference>
<dbReference type="RefSeq" id="WP_318796431.1">
    <property type="nucleotide sequence ID" value="NZ_JARUJP010000001.1"/>
</dbReference>
<dbReference type="PANTHER" id="PTHR30401:SF0">
    <property type="entry name" value="TRNA 2-SELENOURIDINE SYNTHASE"/>
    <property type="match status" value="1"/>
</dbReference>
<protein>
    <submittedName>
        <fullName evidence="3">tRNA 2-selenouridine(34) synthase MnmH</fullName>
        <ecNumber evidence="3">2.5.1.-</ecNumber>
    </submittedName>
</protein>
<gene>
    <name evidence="3" type="primary">mnmH</name>
    <name evidence="3" type="ORF">P8V03_01065</name>
</gene>
<dbReference type="Proteomes" id="UP001281656">
    <property type="component" value="Unassembled WGS sequence"/>
</dbReference>
<dbReference type="InterPro" id="IPR001763">
    <property type="entry name" value="Rhodanese-like_dom"/>
</dbReference>
<dbReference type="SMART" id="SM00450">
    <property type="entry name" value="RHOD"/>
    <property type="match status" value="1"/>
</dbReference>
<evidence type="ECO:0000259" key="2">
    <source>
        <dbReference type="PROSITE" id="PS50206"/>
    </source>
</evidence>
<dbReference type="NCBIfam" id="TIGR03167">
    <property type="entry name" value="tRNA_sel_U_synt"/>
    <property type="match status" value="1"/>
</dbReference>
<dbReference type="Pfam" id="PF26341">
    <property type="entry name" value="AAA_SelU"/>
    <property type="match status" value="1"/>
</dbReference>
<evidence type="ECO:0000313" key="3">
    <source>
        <dbReference type="EMBL" id="MDW8799742.1"/>
    </source>
</evidence>
<dbReference type="Gene3D" id="3.40.250.10">
    <property type="entry name" value="Rhodanese-like domain"/>
    <property type="match status" value="1"/>
</dbReference>
<dbReference type="InterPro" id="IPR017582">
    <property type="entry name" value="SelU"/>
</dbReference>
<keyword evidence="3" id="KW-0808">Transferase</keyword>
<dbReference type="InterPro" id="IPR058840">
    <property type="entry name" value="AAA_SelU"/>
</dbReference>
<dbReference type="EC" id="2.5.1.-" evidence="3"/>
<keyword evidence="1" id="KW-0711">Selenium</keyword>
<name>A0ABU4JNL6_9CLOT</name>
<organism evidence="3 4">
    <name type="scientific">Clostridium tanneri</name>
    <dbReference type="NCBI Taxonomy" id="3037988"/>
    <lineage>
        <taxon>Bacteria</taxon>
        <taxon>Bacillati</taxon>
        <taxon>Bacillota</taxon>
        <taxon>Clostridia</taxon>
        <taxon>Eubacteriales</taxon>
        <taxon>Clostridiaceae</taxon>
        <taxon>Clostridium</taxon>
    </lineage>
</organism>
<dbReference type="GO" id="GO:0016740">
    <property type="term" value="F:transferase activity"/>
    <property type="evidence" value="ECO:0007669"/>
    <property type="project" value="UniProtKB-KW"/>
</dbReference>
<dbReference type="InterPro" id="IPR036873">
    <property type="entry name" value="Rhodanese-like_dom_sf"/>
</dbReference>
<proteinExistence type="predicted"/>
<feature type="domain" description="Rhodanese" evidence="2">
    <location>
        <begin position="17"/>
        <end position="139"/>
    </location>
</feature>